<sequence>MAAGFNVIAAIREKVDLAFFDALVPFSCEKAFGHVVENETKAEFSASAVSHVDDGFNVIDAVIWFVVASFNAVVIIVDVAVDVAVRFRLPGPGKLACDIAVGGPSLLISSDSLLLLGKERKTKQAKGFKHHETRGSRTFINDKHLCRTRCLHWASLHGPLKPIERHDGSEFTSIVQEEQAIGLLHLIVAFFTKYSVHSDDQSDRHLRS</sequence>
<proteinExistence type="predicted"/>
<protein>
    <recommendedName>
        <fullName evidence="3">NAD(P)-binding protein</fullName>
    </recommendedName>
</protein>
<comment type="caution">
    <text evidence="1">The sequence shown here is derived from an EMBL/GenBank/DDBJ whole genome shotgun (WGS) entry which is preliminary data.</text>
</comment>
<accession>A0AB38LSF0</accession>
<reference evidence="1 2" key="1">
    <citation type="submission" date="2018-10" db="EMBL/GenBank/DDBJ databases">
        <title>Fifty Aureobasidium pullulans genomes reveal a recombining polyextremotolerant generalist.</title>
        <authorList>
            <person name="Gostincar C."/>
            <person name="Turk M."/>
            <person name="Zajc J."/>
            <person name="Gunde-Cimerman N."/>
        </authorList>
    </citation>
    <scope>NUCLEOTIDE SEQUENCE [LARGE SCALE GENOMIC DNA]</scope>
    <source>
        <strain evidence="1 2">EXF-4256</strain>
    </source>
</reference>
<evidence type="ECO:0008006" key="3">
    <source>
        <dbReference type="Google" id="ProtNLM"/>
    </source>
</evidence>
<gene>
    <name evidence="1" type="ORF">D6C94_07915</name>
</gene>
<name>A0AB38LSF0_AURPU</name>
<dbReference type="Proteomes" id="UP000305064">
    <property type="component" value="Unassembled WGS sequence"/>
</dbReference>
<evidence type="ECO:0000313" key="1">
    <source>
        <dbReference type="EMBL" id="THY71126.1"/>
    </source>
</evidence>
<dbReference type="EMBL" id="QZBJ01000063">
    <property type="protein sequence ID" value="THY71126.1"/>
    <property type="molecule type" value="Genomic_DNA"/>
</dbReference>
<organism evidence="1 2">
    <name type="scientific">Aureobasidium pullulans</name>
    <name type="common">Black yeast</name>
    <name type="synonym">Pullularia pullulans</name>
    <dbReference type="NCBI Taxonomy" id="5580"/>
    <lineage>
        <taxon>Eukaryota</taxon>
        <taxon>Fungi</taxon>
        <taxon>Dikarya</taxon>
        <taxon>Ascomycota</taxon>
        <taxon>Pezizomycotina</taxon>
        <taxon>Dothideomycetes</taxon>
        <taxon>Dothideomycetidae</taxon>
        <taxon>Dothideales</taxon>
        <taxon>Saccotheciaceae</taxon>
        <taxon>Aureobasidium</taxon>
    </lineage>
</organism>
<evidence type="ECO:0000313" key="2">
    <source>
        <dbReference type="Proteomes" id="UP000305064"/>
    </source>
</evidence>
<dbReference type="AlphaFoldDB" id="A0AB38LSF0"/>